<keyword evidence="3" id="KW-0050">Antiport</keyword>
<dbReference type="GO" id="GO:0006811">
    <property type="term" value="P:monoatomic ion transport"/>
    <property type="evidence" value="ECO:0007669"/>
    <property type="project" value="UniProtKB-KW"/>
</dbReference>
<keyword evidence="4" id="KW-1003">Cell membrane</keyword>
<dbReference type="STRING" id="1291379.TPE_1198"/>
<evidence type="ECO:0000256" key="2">
    <source>
        <dbReference type="ARBA" id="ARBA00022448"/>
    </source>
</evidence>
<feature type="transmembrane region" description="Helical" evidence="10">
    <location>
        <begin position="412"/>
        <end position="432"/>
    </location>
</feature>
<dbReference type="OrthoDB" id="9806302at2"/>
<evidence type="ECO:0000256" key="10">
    <source>
        <dbReference type="SAM" id="Phobius"/>
    </source>
</evidence>
<keyword evidence="2" id="KW-0813">Transport</keyword>
<dbReference type="InterPro" id="IPR048279">
    <property type="entry name" value="MdtK-like"/>
</dbReference>
<sequence length="438" mass="47998">MKDLTEGNELKQIVFFSLPMLLGNILQQLYNVADSIVVGQNIGAHALAAVGMSFPVLFVFLSLSIGFSMASNILIAQFFGAKKHKSIELVIQTSFLLLFFAGLIITLLGIYFAPYILKIMRTPKDVLPEALTYLRIMFSGFTFIFMYNGITAMLRGLGDSLIPLYALAISAIMNIILDCIFVIWFNWGTAGAGYATLISQIFSCVWILFYSRAKYGYFKVNYFKLQFDKHLCIESVKIGLPTGIQQALVGGGFMAMSSVVNIFGTQAAAAFSAVGKLDGFIIMPGLNISAALSSFTGQNLGAGKKERVKKGLCGSLLLGLSITTIAVFLLVFFGSFFISLFVDKTEVVLMGAEYFKIASVSYLLLSITFILTGVIRGAGKAMFPMISTLLAMWIFRVPSAWVLSQYWGLNGIWFSFNIGAGAGLLLTVIYYFSGKWQK</sequence>
<evidence type="ECO:0000256" key="7">
    <source>
        <dbReference type="ARBA" id="ARBA00023065"/>
    </source>
</evidence>
<evidence type="ECO:0000313" key="11">
    <source>
        <dbReference type="EMBL" id="AGT43693.1"/>
    </source>
</evidence>
<proteinExistence type="predicted"/>
<keyword evidence="6 10" id="KW-1133">Transmembrane helix</keyword>
<dbReference type="AlphaFoldDB" id="S5ZZI7"/>
<keyword evidence="7" id="KW-0406">Ion transport</keyword>
<keyword evidence="5 10" id="KW-0812">Transmembrane</keyword>
<feature type="transmembrane region" description="Helical" evidence="10">
    <location>
        <begin position="42"/>
        <end position="68"/>
    </location>
</feature>
<comment type="subcellular location">
    <subcellularLocation>
        <location evidence="1">Cell membrane</location>
        <topology evidence="1">Multi-pass membrane protein</topology>
    </subcellularLocation>
</comment>
<feature type="transmembrane region" description="Helical" evidence="10">
    <location>
        <begin position="162"/>
        <end position="185"/>
    </location>
</feature>
<keyword evidence="12" id="KW-1185">Reference proteome</keyword>
<dbReference type="KEGG" id="tped:TPE_1198"/>
<keyword evidence="8 10" id="KW-0472">Membrane</keyword>
<feature type="transmembrane region" description="Helical" evidence="10">
    <location>
        <begin position="132"/>
        <end position="150"/>
    </location>
</feature>
<feature type="transmembrane region" description="Helical" evidence="10">
    <location>
        <begin position="89"/>
        <end position="112"/>
    </location>
</feature>
<feature type="transmembrane region" description="Helical" evidence="10">
    <location>
        <begin position="191"/>
        <end position="210"/>
    </location>
</feature>
<organism evidence="11 12">
    <name type="scientific">Treponema pedis str. T A4</name>
    <dbReference type="NCBI Taxonomy" id="1291379"/>
    <lineage>
        <taxon>Bacteria</taxon>
        <taxon>Pseudomonadati</taxon>
        <taxon>Spirochaetota</taxon>
        <taxon>Spirochaetia</taxon>
        <taxon>Spirochaetales</taxon>
        <taxon>Treponemataceae</taxon>
        <taxon>Treponema</taxon>
    </lineage>
</organism>
<accession>S5ZZI7</accession>
<dbReference type="CDD" id="cd13138">
    <property type="entry name" value="MATE_yoeA_like"/>
    <property type="match status" value="1"/>
</dbReference>
<dbReference type="PIRSF" id="PIRSF006603">
    <property type="entry name" value="DinF"/>
    <property type="match status" value="1"/>
</dbReference>
<dbReference type="GeneID" id="301089810"/>
<name>S5ZZI7_9SPIR</name>
<evidence type="ECO:0000256" key="6">
    <source>
        <dbReference type="ARBA" id="ARBA00022989"/>
    </source>
</evidence>
<evidence type="ECO:0000256" key="9">
    <source>
        <dbReference type="ARBA" id="ARBA00031636"/>
    </source>
</evidence>
<dbReference type="RefSeq" id="WP_020964993.1">
    <property type="nucleotide sequence ID" value="NC_022097.1"/>
</dbReference>
<dbReference type="GO" id="GO:0015297">
    <property type="term" value="F:antiporter activity"/>
    <property type="evidence" value="ECO:0007669"/>
    <property type="project" value="UniProtKB-KW"/>
</dbReference>
<feature type="transmembrane region" description="Helical" evidence="10">
    <location>
        <begin position="382"/>
        <end position="406"/>
    </location>
</feature>
<evidence type="ECO:0000256" key="1">
    <source>
        <dbReference type="ARBA" id="ARBA00004651"/>
    </source>
</evidence>
<evidence type="ECO:0000256" key="3">
    <source>
        <dbReference type="ARBA" id="ARBA00022449"/>
    </source>
</evidence>
<dbReference type="Proteomes" id="UP000015620">
    <property type="component" value="Chromosome"/>
</dbReference>
<feature type="transmembrane region" description="Helical" evidence="10">
    <location>
        <begin position="354"/>
        <end position="375"/>
    </location>
</feature>
<dbReference type="PANTHER" id="PTHR43298">
    <property type="entry name" value="MULTIDRUG RESISTANCE PROTEIN NORM-RELATED"/>
    <property type="match status" value="1"/>
</dbReference>
<reference evidence="11 12" key="1">
    <citation type="journal article" date="2013" name="PLoS ONE">
        <title>Genome-Wide Relatedness of Treponema pedis, from Gingiva and Necrotic Skin Lesions of Pigs, with the Human Oral Pathogen Treponema denticola.</title>
        <authorList>
            <person name="Svartstrom O."/>
            <person name="Mushtaq M."/>
            <person name="Pringle M."/>
            <person name="Segerman B."/>
        </authorList>
    </citation>
    <scope>NUCLEOTIDE SEQUENCE [LARGE SCALE GENOMIC DNA]</scope>
    <source>
        <strain evidence="11">T A4</strain>
    </source>
</reference>
<dbReference type="InterPro" id="IPR002528">
    <property type="entry name" value="MATE_fam"/>
</dbReference>
<evidence type="ECO:0000313" key="12">
    <source>
        <dbReference type="Proteomes" id="UP000015620"/>
    </source>
</evidence>
<dbReference type="GO" id="GO:0042910">
    <property type="term" value="F:xenobiotic transmembrane transporter activity"/>
    <property type="evidence" value="ECO:0007669"/>
    <property type="project" value="InterPro"/>
</dbReference>
<dbReference type="GO" id="GO:0005886">
    <property type="term" value="C:plasma membrane"/>
    <property type="evidence" value="ECO:0007669"/>
    <property type="project" value="UniProtKB-SubCell"/>
</dbReference>
<evidence type="ECO:0000256" key="5">
    <source>
        <dbReference type="ARBA" id="ARBA00022692"/>
    </source>
</evidence>
<dbReference type="PANTHER" id="PTHR43298:SF2">
    <property type="entry name" value="FMN_FAD EXPORTER YEEO-RELATED"/>
    <property type="match status" value="1"/>
</dbReference>
<feature type="transmembrane region" description="Helical" evidence="10">
    <location>
        <begin position="12"/>
        <end position="30"/>
    </location>
</feature>
<dbReference type="InterPro" id="IPR050222">
    <property type="entry name" value="MATE_MdtK"/>
</dbReference>
<dbReference type="Pfam" id="PF01554">
    <property type="entry name" value="MatE"/>
    <property type="match status" value="2"/>
</dbReference>
<dbReference type="HOGENOM" id="CLU_012893_5_0_12"/>
<dbReference type="EMBL" id="CP004120">
    <property type="protein sequence ID" value="AGT43693.1"/>
    <property type="molecule type" value="Genomic_DNA"/>
</dbReference>
<protein>
    <recommendedName>
        <fullName evidence="9">Multidrug-efflux transporter</fullName>
    </recommendedName>
</protein>
<feature type="transmembrane region" description="Helical" evidence="10">
    <location>
        <begin position="316"/>
        <end position="342"/>
    </location>
</feature>
<evidence type="ECO:0000256" key="4">
    <source>
        <dbReference type="ARBA" id="ARBA00022475"/>
    </source>
</evidence>
<evidence type="ECO:0000256" key="8">
    <source>
        <dbReference type="ARBA" id="ARBA00023136"/>
    </source>
</evidence>
<dbReference type="NCBIfam" id="TIGR00797">
    <property type="entry name" value="matE"/>
    <property type="match status" value="1"/>
</dbReference>
<dbReference type="PATRIC" id="fig|1291379.3.peg.1194"/>
<gene>
    <name evidence="11" type="ORF">TPE_1198</name>
</gene>